<dbReference type="InterPro" id="IPR011701">
    <property type="entry name" value="MFS"/>
</dbReference>
<keyword evidence="4 5" id="KW-0472">Membrane</keyword>
<dbReference type="InterPro" id="IPR020846">
    <property type="entry name" value="MFS_dom"/>
</dbReference>
<sequence length="504" mass="54968">MDTTIVSTMLYTISDEFDGFQLSSWIVLSYTLSYVGCAVFIARLSDVIGRKLILFACFMIFLAASMGCAASKNLNQLIGFRAAQGVGGSGLYAMAMIIYPEISPPAILPAISAIVGVIVALAGISGPMIGGVLTTYRTWRWAFWINGPCSFVPAAALFIAWPNDFHYAKNVRFRHLDYLGTLLIMLGSVLFVFILDQAAIRVYPWKSVPVILLIVISGLSWIALVCWQWVISWHPKFRLIRPQFPFRLLADRVMLAGFISTILTGFVMLLVIVNIPLRAQLVNLKDAVGSGVLLLPLMGSTAVGSALGGAASAKRNNSFWTLNLASVFMITGSALLSTLSDSVEPVPKQWGFEAILGFGVGLSLSTMTFLTTMQVEFEDHAVAQGVVAQLRIFGGSIGITTGFIVFNKKVQDALTGVLTLEQLEGFYRSPTAIYKFSAAQQLLVREAYVNTFNINMRVCAGISAACLIATLLTYQRRPQSIKERLADLEEVYARTEAATAADRR</sequence>
<evidence type="ECO:0000259" key="6">
    <source>
        <dbReference type="PROSITE" id="PS50850"/>
    </source>
</evidence>
<dbReference type="Proteomes" id="UP000326565">
    <property type="component" value="Unassembled WGS sequence"/>
</dbReference>
<organism evidence="7 8">
    <name type="scientific">Aspergillus leporis</name>
    <dbReference type="NCBI Taxonomy" id="41062"/>
    <lineage>
        <taxon>Eukaryota</taxon>
        <taxon>Fungi</taxon>
        <taxon>Dikarya</taxon>
        <taxon>Ascomycota</taxon>
        <taxon>Pezizomycotina</taxon>
        <taxon>Eurotiomycetes</taxon>
        <taxon>Eurotiomycetidae</taxon>
        <taxon>Eurotiales</taxon>
        <taxon>Aspergillaceae</taxon>
        <taxon>Aspergillus</taxon>
        <taxon>Aspergillus subgen. Circumdati</taxon>
    </lineage>
</organism>
<feature type="transmembrane region" description="Helical" evidence="5">
    <location>
        <begin position="106"/>
        <end position="129"/>
    </location>
</feature>
<feature type="transmembrane region" description="Helical" evidence="5">
    <location>
        <begin position="20"/>
        <end position="41"/>
    </location>
</feature>
<evidence type="ECO:0000256" key="4">
    <source>
        <dbReference type="ARBA" id="ARBA00023136"/>
    </source>
</evidence>
<dbReference type="GO" id="GO:0005886">
    <property type="term" value="C:plasma membrane"/>
    <property type="evidence" value="ECO:0007669"/>
    <property type="project" value="TreeGrafter"/>
</dbReference>
<dbReference type="InterPro" id="IPR005829">
    <property type="entry name" value="Sugar_transporter_CS"/>
</dbReference>
<reference evidence="7 8" key="1">
    <citation type="submission" date="2019-04" db="EMBL/GenBank/DDBJ databases">
        <title>Friends and foes A comparative genomics study of 23 Aspergillus species from section Flavi.</title>
        <authorList>
            <consortium name="DOE Joint Genome Institute"/>
            <person name="Kjaerbolling I."/>
            <person name="Vesth T."/>
            <person name="Frisvad J.C."/>
            <person name="Nybo J.L."/>
            <person name="Theobald S."/>
            <person name="Kildgaard S."/>
            <person name="Isbrandt T."/>
            <person name="Kuo A."/>
            <person name="Sato A."/>
            <person name="Lyhne E.K."/>
            <person name="Kogle M.E."/>
            <person name="Wiebenga A."/>
            <person name="Kun R.S."/>
            <person name="Lubbers R.J."/>
            <person name="Makela M.R."/>
            <person name="Barry K."/>
            <person name="Chovatia M."/>
            <person name="Clum A."/>
            <person name="Daum C."/>
            <person name="Haridas S."/>
            <person name="He G."/>
            <person name="LaButti K."/>
            <person name="Lipzen A."/>
            <person name="Mondo S."/>
            <person name="Riley R."/>
            <person name="Salamov A."/>
            <person name="Simmons B.A."/>
            <person name="Magnuson J.K."/>
            <person name="Henrissat B."/>
            <person name="Mortensen U.H."/>
            <person name="Larsen T.O."/>
            <person name="Devries R.P."/>
            <person name="Grigoriev I.V."/>
            <person name="Machida M."/>
            <person name="Baker S.E."/>
            <person name="Andersen M.R."/>
        </authorList>
    </citation>
    <scope>NUCLEOTIDE SEQUENCE [LARGE SCALE GENOMIC DNA]</scope>
    <source>
        <strain evidence="7 8">CBS 151.66</strain>
    </source>
</reference>
<dbReference type="PROSITE" id="PS50850">
    <property type="entry name" value="MFS"/>
    <property type="match status" value="1"/>
</dbReference>
<accession>A0A5N5WMN4</accession>
<keyword evidence="3 5" id="KW-1133">Transmembrane helix</keyword>
<evidence type="ECO:0000256" key="1">
    <source>
        <dbReference type="ARBA" id="ARBA00004141"/>
    </source>
</evidence>
<evidence type="ECO:0000256" key="2">
    <source>
        <dbReference type="ARBA" id="ARBA00022692"/>
    </source>
</evidence>
<dbReference type="Pfam" id="PF07690">
    <property type="entry name" value="MFS_1"/>
    <property type="match status" value="1"/>
</dbReference>
<feature type="transmembrane region" description="Helical" evidence="5">
    <location>
        <begin position="350"/>
        <end position="370"/>
    </location>
</feature>
<feature type="transmembrane region" description="Helical" evidence="5">
    <location>
        <begin position="382"/>
        <end position="406"/>
    </location>
</feature>
<dbReference type="PANTHER" id="PTHR23501">
    <property type="entry name" value="MAJOR FACILITATOR SUPERFAMILY"/>
    <property type="match status" value="1"/>
</dbReference>
<proteinExistence type="predicted"/>
<evidence type="ECO:0000256" key="5">
    <source>
        <dbReference type="SAM" id="Phobius"/>
    </source>
</evidence>
<evidence type="ECO:0000256" key="3">
    <source>
        <dbReference type="ARBA" id="ARBA00022989"/>
    </source>
</evidence>
<feature type="domain" description="Major facilitator superfamily (MFS) profile" evidence="6">
    <location>
        <begin position="1"/>
        <end position="481"/>
    </location>
</feature>
<dbReference type="SUPFAM" id="SSF103473">
    <property type="entry name" value="MFS general substrate transporter"/>
    <property type="match status" value="1"/>
</dbReference>
<evidence type="ECO:0000313" key="7">
    <source>
        <dbReference type="EMBL" id="KAB8069065.1"/>
    </source>
</evidence>
<dbReference type="EMBL" id="ML732358">
    <property type="protein sequence ID" value="KAB8069065.1"/>
    <property type="molecule type" value="Genomic_DNA"/>
</dbReference>
<dbReference type="OrthoDB" id="440553at2759"/>
<evidence type="ECO:0000313" key="8">
    <source>
        <dbReference type="Proteomes" id="UP000326565"/>
    </source>
</evidence>
<protein>
    <submittedName>
        <fullName evidence="7">MFS general substrate transporter</fullName>
    </submittedName>
</protein>
<dbReference type="GO" id="GO:0022857">
    <property type="term" value="F:transmembrane transporter activity"/>
    <property type="evidence" value="ECO:0007669"/>
    <property type="project" value="InterPro"/>
</dbReference>
<dbReference type="PANTHER" id="PTHR23501:SF43">
    <property type="entry name" value="MULTIDRUG TRANSPORTER, PUTATIVE (AFU_ORTHOLOGUE AFUA_6G03040)-RELATED"/>
    <property type="match status" value="1"/>
</dbReference>
<dbReference type="PRINTS" id="PR01036">
    <property type="entry name" value="TCRTETB"/>
</dbReference>
<feature type="transmembrane region" description="Helical" evidence="5">
    <location>
        <begin position="141"/>
        <end position="161"/>
    </location>
</feature>
<name>A0A5N5WMN4_9EURO</name>
<feature type="transmembrane region" description="Helical" evidence="5">
    <location>
        <begin position="319"/>
        <end position="338"/>
    </location>
</feature>
<feature type="transmembrane region" description="Helical" evidence="5">
    <location>
        <begin position="210"/>
        <end position="232"/>
    </location>
</feature>
<dbReference type="PROSITE" id="PS00216">
    <property type="entry name" value="SUGAR_TRANSPORT_1"/>
    <property type="match status" value="1"/>
</dbReference>
<dbReference type="Gene3D" id="1.20.1720.10">
    <property type="entry name" value="Multidrug resistance protein D"/>
    <property type="match status" value="1"/>
</dbReference>
<dbReference type="AlphaFoldDB" id="A0A5N5WMN4"/>
<gene>
    <name evidence="7" type="ORF">BDV29DRAFT_183453</name>
</gene>
<comment type="subcellular location">
    <subcellularLocation>
        <location evidence="1">Membrane</location>
        <topology evidence="1">Multi-pass membrane protein</topology>
    </subcellularLocation>
</comment>
<feature type="transmembrane region" description="Helical" evidence="5">
    <location>
        <begin position="253"/>
        <end position="275"/>
    </location>
</feature>
<feature type="transmembrane region" description="Helical" evidence="5">
    <location>
        <begin position="182"/>
        <end position="204"/>
    </location>
</feature>
<keyword evidence="8" id="KW-1185">Reference proteome</keyword>
<dbReference type="InterPro" id="IPR036259">
    <property type="entry name" value="MFS_trans_sf"/>
</dbReference>
<feature type="transmembrane region" description="Helical" evidence="5">
    <location>
        <begin position="287"/>
        <end position="307"/>
    </location>
</feature>
<feature type="transmembrane region" description="Helical" evidence="5">
    <location>
        <begin position="53"/>
        <end position="72"/>
    </location>
</feature>
<feature type="transmembrane region" description="Helical" evidence="5">
    <location>
        <begin position="78"/>
        <end position="99"/>
    </location>
</feature>
<keyword evidence="2 5" id="KW-0812">Transmembrane</keyword>